<dbReference type="RefSeq" id="WP_069441500.1">
    <property type="nucleotide sequence ID" value="NZ_LPWF01000023.1"/>
</dbReference>
<feature type="signal peptide" evidence="1">
    <location>
        <begin position="1"/>
        <end position="39"/>
    </location>
</feature>
<organism evidence="2 3">
    <name type="scientific">Methyloceanibacter superfactus</name>
    <dbReference type="NCBI Taxonomy" id="1774969"/>
    <lineage>
        <taxon>Bacteria</taxon>
        <taxon>Pseudomonadati</taxon>
        <taxon>Pseudomonadota</taxon>
        <taxon>Alphaproteobacteria</taxon>
        <taxon>Hyphomicrobiales</taxon>
        <taxon>Hyphomicrobiaceae</taxon>
        <taxon>Methyloceanibacter</taxon>
    </lineage>
</organism>
<proteinExistence type="predicted"/>
<dbReference type="EMBL" id="LPWF01000023">
    <property type="protein sequence ID" value="ODR98278.1"/>
    <property type="molecule type" value="Genomic_DNA"/>
</dbReference>
<dbReference type="AlphaFoldDB" id="A0A1E3VXL1"/>
<evidence type="ECO:0008006" key="4">
    <source>
        <dbReference type="Google" id="ProtNLM"/>
    </source>
</evidence>
<evidence type="ECO:0000313" key="2">
    <source>
        <dbReference type="EMBL" id="ODR98278.1"/>
    </source>
</evidence>
<reference evidence="2 3" key="1">
    <citation type="journal article" date="2016" name="Environ. Microbiol.">
        <title>New Methyloceanibacter diversity from North Sea sediments includes methanotroph containing solely the soluble methane monooxygenase.</title>
        <authorList>
            <person name="Vekeman B."/>
            <person name="Kerckhof F.M."/>
            <person name="Cremers G."/>
            <person name="de Vos P."/>
            <person name="Vandamme P."/>
            <person name="Boon N."/>
            <person name="Op den Camp H.J."/>
            <person name="Heylen K."/>
        </authorList>
    </citation>
    <scope>NUCLEOTIDE SEQUENCE [LARGE SCALE GENOMIC DNA]</scope>
    <source>
        <strain evidence="2 3">R-67175</strain>
    </source>
</reference>
<accession>A0A1E3VXL1</accession>
<comment type="caution">
    <text evidence="2">The sequence shown here is derived from an EMBL/GenBank/DDBJ whole genome shotgun (WGS) entry which is preliminary data.</text>
</comment>
<keyword evidence="1" id="KW-0732">Signal</keyword>
<feature type="chain" id="PRO_5009138750" description="DUF3300 domain-containing protein" evidence="1">
    <location>
        <begin position="40"/>
        <end position="210"/>
    </location>
</feature>
<dbReference type="OrthoDB" id="8450808at2"/>
<evidence type="ECO:0000256" key="1">
    <source>
        <dbReference type="SAM" id="SignalP"/>
    </source>
</evidence>
<protein>
    <recommendedName>
        <fullName evidence="4">DUF3300 domain-containing protein</fullName>
    </recommendedName>
</protein>
<sequence length="210" mass="22422">MRFQMSSPLSPRLSRVRPLSLAFALLLSLAAPAAALAQAAPGGGFDPADIDKITASVRQVPLTADMVDRLIASFPDMRRVAAKFGGTELPAQAGAAGIAAMPAAKRKALEAVAAEHGFESLNQWTDVASSVTMTYVYAMQGKKPGSLDEAVKANIAQAERDPTLSAEQKQQTVAQYKLIGDKLARLEPLQENYTLIVEMKDKITPLMDPN</sequence>
<name>A0A1E3VXL1_9HYPH</name>
<keyword evidence="3" id="KW-1185">Reference proteome</keyword>
<evidence type="ECO:0000313" key="3">
    <source>
        <dbReference type="Proteomes" id="UP000094472"/>
    </source>
</evidence>
<dbReference type="Proteomes" id="UP000094472">
    <property type="component" value="Unassembled WGS sequence"/>
</dbReference>
<gene>
    <name evidence="2" type="ORF">AUC69_10350</name>
</gene>